<proteinExistence type="predicted"/>
<organism evidence="1 2">
    <name type="scientific">Fulvimonas yonginensis</name>
    <dbReference type="NCBI Taxonomy" id="1495200"/>
    <lineage>
        <taxon>Bacteria</taxon>
        <taxon>Pseudomonadati</taxon>
        <taxon>Pseudomonadota</taxon>
        <taxon>Gammaproteobacteria</taxon>
        <taxon>Lysobacterales</taxon>
        <taxon>Rhodanobacteraceae</taxon>
        <taxon>Fulvimonas</taxon>
    </lineage>
</organism>
<evidence type="ECO:0000313" key="2">
    <source>
        <dbReference type="Proteomes" id="UP001381174"/>
    </source>
</evidence>
<name>A0ABU8J7C8_9GAMM</name>
<dbReference type="Proteomes" id="UP001381174">
    <property type="component" value="Unassembled WGS sequence"/>
</dbReference>
<accession>A0ABU8J7C8</accession>
<comment type="caution">
    <text evidence="1">The sequence shown here is derived from an EMBL/GenBank/DDBJ whole genome shotgun (WGS) entry which is preliminary data.</text>
</comment>
<keyword evidence="2" id="KW-1185">Reference proteome</keyword>
<reference evidence="1 2" key="1">
    <citation type="journal article" date="2014" name="Int. J. Syst. Evol. Microbiol.">
        <title>Fulvimonas yonginensis sp. nov., isolated from greenhouse soil, and emended description of the genus Fulvimonas.</title>
        <authorList>
            <person name="Ahn J.H."/>
            <person name="Kim S.J."/>
            <person name="Weon H.Y."/>
            <person name="Hong S.B."/>
            <person name="Seok S.J."/>
            <person name="Kwon S.W."/>
        </authorList>
    </citation>
    <scope>NUCLEOTIDE SEQUENCE [LARGE SCALE GENOMIC DNA]</scope>
    <source>
        <strain evidence="1 2">KACC 16952</strain>
    </source>
</reference>
<dbReference type="RefSeq" id="WP_336805823.1">
    <property type="nucleotide sequence ID" value="NZ_JBBBNY010000001.1"/>
</dbReference>
<gene>
    <name evidence="1" type="ORF">WAT24_00360</name>
</gene>
<protein>
    <submittedName>
        <fullName evidence="1">Uncharacterized protein</fullName>
    </submittedName>
</protein>
<sequence length="52" mass="5842">MHPILHRLVDAYRPLAGRNRLVEGPHVLPSGARPRRRMTLVALLAALLGRRP</sequence>
<evidence type="ECO:0000313" key="1">
    <source>
        <dbReference type="EMBL" id="MEI7035201.1"/>
    </source>
</evidence>
<dbReference type="EMBL" id="JBBBNY010000001">
    <property type="protein sequence ID" value="MEI7035201.1"/>
    <property type="molecule type" value="Genomic_DNA"/>
</dbReference>